<evidence type="ECO:0008006" key="5">
    <source>
        <dbReference type="Google" id="ProtNLM"/>
    </source>
</evidence>
<sequence>MNRFFTQFASRIASFSGSPTAFVVALGTVIVWGISGPLFGFSEVWQLVINTGTTIVTFLMIFLVQNSQNRDSAAMEAKLDELLRAVKKARGDFIGIEHLTENEIEEIRARLEKENGCAEGGKPPPHHAMSRLLSRR</sequence>
<feature type="compositionally biased region" description="Basic residues" evidence="1">
    <location>
        <begin position="124"/>
        <end position="136"/>
    </location>
</feature>
<dbReference type="Proteomes" id="UP000077098">
    <property type="component" value="Unassembled WGS sequence"/>
</dbReference>
<evidence type="ECO:0000313" key="4">
    <source>
        <dbReference type="Proteomes" id="UP000077098"/>
    </source>
</evidence>
<organism evidence="3 4">
    <name type="scientific">Agrobacterium tumefaciens</name>
    <dbReference type="NCBI Taxonomy" id="358"/>
    <lineage>
        <taxon>Bacteria</taxon>
        <taxon>Pseudomonadati</taxon>
        <taxon>Pseudomonadota</taxon>
        <taxon>Alphaproteobacteria</taxon>
        <taxon>Hyphomicrobiales</taxon>
        <taxon>Rhizobiaceae</taxon>
        <taxon>Rhizobium/Agrobacterium group</taxon>
        <taxon>Agrobacterium</taxon>
        <taxon>Agrobacterium tumefaciens complex</taxon>
    </lineage>
</organism>
<dbReference type="AlphaFoldDB" id="A0A176XGX7"/>
<dbReference type="Pfam" id="PF04120">
    <property type="entry name" value="Iron_permease"/>
    <property type="match status" value="1"/>
</dbReference>
<evidence type="ECO:0000256" key="1">
    <source>
        <dbReference type="SAM" id="MobiDB-lite"/>
    </source>
</evidence>
<evidence type="ECO:0000256" key="2">
    <source>
        <dbReference type="SAM" id="Phobius"/>
    </source>
</evidence>
<protein>
    <recommendedName>
        <fullName evidence="5">Low affinity iron permease family protein</fullName>
    </recommendedName>
</protein>
<name>A0A176XGX7_AGRTU</name>
<keyword evidence="2" id="KW-0812">Transmembrane</keyword>
<keyword evidence="2" id="KW-0472">Membrane</keyword>
<feature type="transmembrane region" description="Helical" evidence="2">
    <location>
        <begin position="12"/>
        <end position="32"/>
    </location>
</feature>
<gene>
    <name evidence="3" type="ORF">A7J57_15275</name>
</gene>
<feature type="transmembrane region" description="Helical" evidence="2">
    <location>
        <begin position="44"/>
        <end position="64"/>
    </location>
</feature>
<reference evidence="3 4" key="1">
    <citation type="submission" date="2016-05" db="EMBL/GenBank/DDBJ databases">
        <authorList>
            <person name="Lavstsen T."/>
            <person name="Jespersen J.S."/>
        </authorList>
    </citation>
    <scope>NUCLEOTIDE SEQUENCE [LARGE SCALE GENOMIC DNA]</scope>
    <source>
        <strain evidence="3 4">KCJ1736</strain>
    </source>
</reference>
<evidence type="ECO:0000313" key="3">
    <source>
        <dbReference type="EMBL" id="OAE47958.1"/>
    </source>
</evidence>
<dbReference type="EMBL" id="LXPS01000008">
    <property type="protein sequence ID" value="OAE47958.1"/>
    <property type="molecule type" value="Genomic_DNA"/>
</dbReference>
<keyword evidence="2" id="KW-1133">Transmembrane helix</keyword>
<dbReference type="InterPro" id="IPR007251">
    <property type="entry name" value="Iron_permease_Fet4"/>
</dbReference>
<dbReference type="GO" id="GO:0055085">
    <property type="term" value="P:transmembrane transport"/>
    <property type="evidence" value="ECO:0007669"/>
    <property type="project" value="InterPro"/>
</dbReference>
<dbReference type="RefSeq" id="WP_063948122.1">
    <property type="nucleotide sequence ID" value="NZ_LXPS01000008.1"/>
</dbReference>
<comment type="caution">
    <text evidence="3">The sequence shown here is derived from an EMBL/GenBank/DDBJ whole genome shotgun (WGS) entry which is preliminary data.</text>
</comment>
<accession>A0A176XGX7</accession>
<feature type="region of interest" description="Disordered" evidence="1">
    <location>
        <begin position="114"/>
        <end position="136"/>
    </location>
</feature>
<proteinExistence type="predicted"/>